<dbReference type="InterPro" id="IPR010920">
    <property type="entry name" value="LSM_dom_sf"/>
</dbReference>
<evidence type="ECO:0000256" key="3">
    <source>
        <dbReference type="ARBA" id="ARBA00022989"/>
    </source>
</evidence>
<evidence type="ECO:0000313" key="7">
    <source>
        <dbReference type="EMBL" id="KZS00481.1"/>
    </source>
</evidence>
<accession>A0A162C3A3</accession>
<evidence type="ECO:0000256" key="1">
    <source>
        <dbReference type="ARBA" id="ARBA00004370"/>
    </source>
</evidence>
<organism evidence="7 8">
    <name type="scientific">Daphnia magna</name>
    <dbReference type="NCBI Taxonomy" id="35525"/>
    <lineage>
        <taxon>Eukaryota</taxon>
        <taxon>Metazoa</taxon>
        <taxon>Ecdysozoa</taxon>
        <taxon>Arthropoda</taxon>
        <taxon>Crustacea</taxon>
        <taxon>Branchiopoda</taxon>
        <taxon>Diplostraca</taxon>
        <taxon>Cladocera</taxon>
        <taxon>Anomopoda</taxon>
        <taxon>Daphniidae</taxon>
        <taxon>Daphnia</taxon>
    </lineage>
</organism>
<dbReference type="Gene3D" id="1.10.287.1260">
    <property type="match status" value="1"/>
</dbReference>
<evidence type="ECO:0000256" key="4">
    <source>
        <dbReference type="ARBA" id="ARBA00023136"/>
    </source>
</evidence>
<dbReference type="Proteomes" id="UP000076858">
    <property type="component" value="Unassembled WGS sequence"/>
</dbReference>
<dbReference type="PANTHER" id="PTHR30221:SF1">
    <property type="entry name" value="SMALL-CONDUCTANCE MECHANOSENSITIVE CHANNEL"/>
    <property type="match status" value="1"/>
</dbReference>
<evidence type="ECO:0000313" key="8">
    <source>
        <dbReference type="Proteomes" id="UP000076858"/>
    </source>
</evidence>
<reference evidence="7 8" key="1">
    <citation type="submission" date="2016-03" db="EMBL/GenBank/DDBJ databases">
        <title>EvidentialGene: Evidence-directed Construction of Genes on Genomes.</title>
        <authorList>
            <person name="Gilbert D.G."/>
            <person name="Choi J.-H."/>
            <person name="Mockaitis K."/>
            <person name="Colbourne J."/>
            <person name="Pfrender M."/>
        </authorList>
    </citation>
    <scope>NUCLEOTIDE SEQUENCE [LARGE SCALE GENOMIC DNA]</scope>
    <source>
        <strain evidence="7 8">Xinb3</strain>
        <tissue evidence="7">Complete organism</tissue>
    </source>
</reference>
<evidence type="ECO:0000256" key="5">
    <source>
        <dbReference type="SAM" id="Phobius"/>
    </source>
</evidence>
<comment type="caution">
    <text evidence="7">The sequence shown here is derived from an EMBL/GenBank/DDBJ whole genome shotgun (WGS) entry which is preliminary data.</text>
</comment>
<dbReference type="InterPro" id="IPR006685">
    <property type="entry name" value="MscS_channel_2nd"/>
</dbReference>
<evidence type="ECO:0000256" key="2">
    <source>
        <dbReference type="ARBA" id="ARBA00022692"/>
    </source>
</evidence>
<dbReference type="EMBL" id="LRGB01009755">
    <property type="protein sequence ID" value="KZS00481.1"/>
    <property type="molecule type" value="Genomic_DNA"/>
</dbReference>
<keyword evidence="3 5" id="KW-1133">Transmembrane helix</keyword>
<sequence length="107" mass="11037">GAVIFLVAIVAAAGYVMQLPVKGLLATSGAMAIIVGLALQSTLADVFSGIILNTTKPYQLDDWISIDGTEGKVIEIDWRATHLLTGQGSTAVIPNSVAAKAKIINSS</sequence>
<dbReference type="SUPFAM" id="SSF50182">
    <property type="entry name" value="Sm-like ribonucleoproteins"/>
    <property type="match status" value="1"/>
</dbReference>
<feature type="non-terminal residue" evidence="7">
    <location>
        <position position="1"/>
    </location>
</feature>
<keyword evidence="2 5" id="KW-0812">Transmembrane</keyword>
<dbReference type="PANTHER" id="PTHR30221">
    <property type="entry name" value="SMALL-CONDUCTANCE MECHANOSENSITIVE CHANNEL"/>
    <property type="match status" value="1"/>
</dbReference>
<dbReference type="Pfam" id="PF00924">
    <property type="entry name" value="MS_channel_2nd"/>
    <property type="match status" value="1"/>
</dbReference>
<protein>
    <recommendedName>
        <fullName evidence="6">Mechanosensitive ion channel MscS domain-containing protein</fullName>
    </recommendedName>
</protein>
<evidence type="ECO:0000259" key="6">
    <source>
        <dbReference type="Pfam" id="PF00924"/>
    </source>
</evidence>
<dbReference type="InterPro" id="IPR045275">
    <property type="entry name" value="MscS_archaea/bacteria_type"/>
</dbReference>
<feature type="domain" description="Mechanosensitive ion channel MscS" evidence="6">
    <location>
        <begin position="42"/>
        <end position="107"/>
    </location>
</feature>
<keyword evidence="4 5" id="KW-0472">Membrane</keyword>
<proteinExistence type="predicted"/>
<dbReference type="AlphaFoldDB" id="A0A162C3A3"/>
<feature type="non-terminal residue" evidence="7">
    <location>
        <position position="107"/>
    </location>
</feature>
<keyword evidence="8" id="KW-1185">Reference proteome</keyword>
<dbReference type="GO" id="GO:0016020">
    <property type="term" value="C:membrane"/>
    <property type="evidence" value="ECO:0007669"/>
    <property type="project" value="UniProtKB-SubCell"/>
</dbReference>
<gene>
    <name evidence="7" type="ORF">APZ42_003193</name>
</gene>
<dbReference type="GO" id="GO:0008381">
    <property type="term" value="F:mechanosensitive monoatomic ion channel activity"/>
    <property type="evidence" value="ECO:0007669"/>
    <property type="project" value="InterPro"/>
</dbReference>
<name>A0A162C3A3_9CRUS</name>
<feature type="transmembrane region" description="Helical" evidence="5">
    <location>
        <begin position="28"/>
        <end position="52"/>
    </location>
</feature>
<dbReference type="Gene3D" id="2.30.30.60">
    <property type="match status" value="1"/>
</dbReference>
<dbReference type="InterPro" id="IPR023408">
    <property type="entry name" value="MscS_beta-dom_sf"/>
</dbReference>
<comment type="subcellular location">
    <subcellularLocation>
        <location evidence="1">Membrane</location>
    </subcellularLocation>
</comment>